<organism evidence="1 2">
    <name type="scientific">Cylindrotheca closterium</name>
    <dbReference type="NCBI Taxonomy" id="2856"/>
    <lineage>
        <taxon>Eukaryota</taxon>
        <taxon>Sar</taxon>
        <taxon>Stramenopiles</taxon>
        <taxon>Ochrophyta</taxon>
        <taxon>Bacillariophyta</taxon>
        <taxon>Bacillariophyceae</taxon>
        <taxon>Bacillariophycidae</taxon>
        <taxon>Bacillariales</taxon>
        <taxon>Bacillariaceae</taxon>
        <taxon>Cylindrotheca</taxon>
    </lineage>
</organism>
<comment type="caution">
    <text evidence="1">The sequence shown here is derived from an EMBL/GenBank/DDBJ whole genome shotgun (WGS) entry which is preliminary data.</text>
</comment>
<sequence>MPNTRAQRKRSAAGLRNRNITVLGVGETRGVSLQIFISGDPIAQPRPRFAVTRASRTYIYNPAARAKTFFSRKMKQELQETGLASTANPIFTLPGVEVQVQFGLADMSKDLDNMLKFILDVLEDAGVYANDCLVRKIVAEKVQSNTGFTSLSVSYMDLGLFSFGLSLPVPSWSVDSWISVEIAQPSERPKVPLWGLLVKNPTIKL</sequence>
<dbReference type="GO" id="GO:0006281">
    <property type="term" value="P:DNA repair"/>
    <property type="evidence" value="ECO:0007669"/>
    <property type="project" value="InterPro"/>
</dbReference>
<keyword evidence="2" id="KW-1185">Reference proteome</keyword>
<dbReference type="InterPro" id="IPR008822">
    <property type="entry name" value="Endonuclease_RusA-like"/>
</dbReference>
<dbReference type="Proteomes" id="UP001295423">
    <property type="component" value="Unassembled WGS sequence"/>
</dbReference>
<evidence type="ECO:0000313" key="1">
    <source>
        <dbReference type="EMBL" id="CAJ1970233.1"/>
    </source>
</evidence>
<dbReference type="GO" id="GO:0000287">
    <property type="term" value="F:magnesium ion binding"/>
    <property type="evidence" value="ECO:0007669"/>
    <property type="project" value="InterPro"/>
</dbReference>
<gene>
    <name evidence="1" type="ORF">CYCCA115_LOCUS24255</name>
</gene>
<reference evidence="1" key="1">
    <citation type="submission" date="2023-08" db="EMBL/GenBank/DDBJ databases">
        <authorList>
            <person name="Audoor S."/>
            <person name="Bilcke G."/>
        </authorList>
    </citation>
    <scope>NUCLEOTIDE SEQUENCE</scope>
</reference>
<name>A0AAD2GEA4_9STRA</name>
<dbReference type="Pfam" id="PF05866">
    <property type="entry name" value="RusA"/>
    <property type="match status" value="1"/>
</dbReference>
<protein>
    <submittedName>
        <fullName evidence="1">Uncharacterized protein</fullName>
    </submittedName>
</protein>
<accession>A0AAD2GEA4</accession>
<proteinExistence type="predicted"/>
<dbReference type="EMBL" id="CAKOGP040002481">
    <property type="protein sequence ID" value="CAJ1970233.1"/>
    <property type="molecule type" value="Genomic_DNA"/>
</dbReference>
<evidence type="ECO:0000313" key="2">
    <source>
        <dbReference type="Proteomes" id="UP001295423"/>
    </source>
</evidence>
<dbReference type="GO" id="GO:0006310">
    <property type="term" value="P:DNA recombination"/>
    <property type="evidence" value="ECO:0007669"/>
    <property type="project" value="InterPro"/>
</dbReference>
<dbReference type="AlphaFoldDB" id="A0AAD2GEA4"/>
<dbReference type="SUPFAM" id="SSF103084">
    <property type="entry name" value="Holliday junction resolvase RusA"/>
    <property type="match status" value="1"/>
</dbReference>
<dbReference type="Gene3D" id="3.30.1330.70">
    <property type="entry name" value="Holliday junction resolvase RusA"/>
    <property type="match status" value="1"/>
</dbReference>
<dbReference type="InterPro" id="IPR036614">
    <property type="entry name" value="RusA-like_sf"/>
</dbReference>